<protein>
    <recommendedName>
        <fullName evidence="2">Terminase large subunit gp17-like C-terminal domain-containing protein</fullName>
    </recommendedName>
</protein>
<accession>A0A0F9RDE1</accession>
<dbReference type="Pfam" id="PF17289">
    <property type="entry name" value="Terminase_6C"/>
    <property type="match status" value="1"/>
</dbReference>
<evidence type="ECO:0000259" key="2">
    <source>
        <dbReference type="Pfam" id="PF17289"/>
    </source>
</evidence>
<dbReference type="Gene3D" id="3.30.420.240">
    <property type="match status" value="1"/>
</dbReference>
<keyword evidence="1" id="KW-1188">Viral release from host cell</keyword>
<proteinExistence type="predicted"/>
<dbReference type="InterPro" id="IPR006517">
    <property type="entry name" value="Phage_terminase_lsu-like_C"/>
</dbReference>
<dbReference type="InterPro" id="IPR035421">
    <property type="entry name" value="Terminase_6C"/>
</dbReference>
<evidence type="ECO:0000313" key="3">
    <source>
        <dbReference type="EMBL" id="KKN52899.1"/>
    </source>
</evidence>
<dbReference type="AlphaFoldDB" id="A0A0F9RDE1"/>
<organism evidence="3">
    <name type="scientific">marine sediment metagenome</name>
    <dbReference type="NCBI Taxonomy" id="412755"/>
    <lineage>
        <taxon>unclassified sequences</taxon>
        <taxon>metagenomes</taxon>
        <taxon>ecological metagenomes</taxon>
    </lineage>
</organism>
<dbReference type="NCBIfam" id="TIGR01630">
    <property type="entry name" value="psiM2_ORF9"/>
    <property type="match status" value="1"/>
</dbReference>
<sequence>MLDTRLTSVATQLAGGVELEAEICRRSMYQFVLRSWHLVEPENTFVDNWHIQAICTYLEACYYGDLNQLIINIPPRYMKSMLVNIFFPAWVWTKSPGKKFMCISYAEDVAIRDSIRMRDIVRSEWYQERFGVFIDPSQNEKTKYKNTHKGERNCYGLKGGITGQGGDYILIDDPVKTSESTNEREMERVNQIYDDTIYNRLNDVQTGAKILIMQRLNHNDLAGHLQEIETGWETLILPAEYEVEPRFTSAIGYDDPRTEEGELLWPERFNQDYIDESKDTMSSLSIAGQFQQRPSLLSGYNFKKDWFKERIMNTDIIARFISADTAQATGDDASYSSFAVGELMSDYRLFLRLIHRDKLEFPQLQYEIENLANVYRHKLQKIIVESKSSGISVIQSLRQTSEAWIGAIVVPFQPTTDKVDRAAKAAVWCENESVLLPPASEDFPWLFDFEEELYNFPQGKYKDQVDCFSQLILYVSHYLAAGLTARRTAAAGRAVAQPSKVPAEF</sequence>
<gene>
    <name evidence="3" type="ORF">LCGC14_0607610</name>
</gene>
<evidence type="ECO:0000256" key="1">
    <source>
        <dbReference type="ARBA" id="ARBA00022612"/>
    </source>
</evidence>
<name>A0A0F9RDE1_9ZZZZ</name>
<reference evidence="3" key="1">
    <citation type="journal article" date="2015" name="Nature">
        <title>Complex archaea that bridge the gap between prokaryotes and eukaryotes.</title>
        <authorList>
            <person name="Spang A."/>
            <person name="Saw J.H."/>
            <person name="Jorgensen S.L."/>
            <person name="Zaremba-Niedzwiedzka K."/>
            <person name="Martijn J."/>
            <person name="Lind A.E."/>
            <person name="van Eijk R."/>
            <person name="Schleper C."/>
            <person name="Guy L."/>
            <person name="Ettema T.J."/>
        </authorList>
    </citation>
    <scope>NUCLEOTIDE SEQUENCE</scope>
</reference>
<dbReference type="EMBL" id="LAZR01000998">
    <property type="protein sequence ID" value="KKN52899.1"/>
    <property type="molecule type" value="Genomic_DNA"/>
</dbReference>
<feature type="domain" description="Terminase large subunit gp17-like C-terminal" evidence="2">
    <location>
        <begin position="346"/>
        <end position="463"/>
    </location>
</feature>
<comment type="caution">
    <text evidence="3">The sequence shown here is derived from an EMBL/GenBank/DDBJ whole genome shotgun (WGS) entry which is preliminary data.</text>
</comment>